<evidence type="ECO:0000313" key="7">
    <source>
        <dbReference type="Proteomes" id="UP000019116"/>
    </source>
</evidence>
<dbReference type="PANTHER" id="PTHR23155:SF1098">
    <property type="entry name" value="OS11G0678400 PROTEIN"/>
    <property type="match status" value="1"/>
</dbReference>
<dbReference type="Gramene" id="TraesCS7A02G045600.1">
    <property type="protein sequence ID" value="TraesCS7A02G045600.1.cds1"/>
    <property type="gene ID" value="TraesCS7A02G045600"/>
</dbReference>
<dbReference type="Gramene" id="TraesNOR7A03G03854800.1">
    <property type="protein sequence ID" value="TraesNOR7A03G03854800.1.CDS1"/>
    <property type="gene ID" value="TraesNOR7A03G03854800"/>
</dbReference>
<feature type="domain" description="NB-ARC" evidence="3">
    <location>
        <begin position="4"/>
        <end position="52"/>
    </location>
</feature>
<dbReference type="STRING" id="4565.A0A3B6RBH0"/>
<dbReference type="Gramene" id="TraesSTA7A03G03807760.1">
    <property type="protein sequence ID" value="TraesSTA7A03G03807760.1.CDS1"/>
    <property type="gene ID" value="TraesSTA7A03G03807760"/>
</dbReference>
<dbReference type="Pfam" id="PF23598">
    <property type="entry name" value="LRR_14"/>
    <property type="match status" value="1"/>
</dbReference>
<dbReference type="InterPro" id="IPR055414">
    <property type="entry name" value="LRR_R13L4/SHOC2-like"/>
</dbReference>
<dbReference type="OMA" id="CILPEDY"/>
<dbReference type="Gene3D" id="3.80.10.10">
    <property type="entry name" value="Ribonuclease Inhibitor"/>
    <property type="match status" value="1"/>
</dbReference>
<dbReference type="AlphaFoldDB" id="A0A3B6RBH0"/>
<dbReference type="Gramene" id="TraesRN7A0100077300.1">
    <property type="protein sequence ID" value="TraesRN7A0100077300.1"/>
    <property type="gene ID" value="TraesRN7A0100077300"/>
</dbReference>
<dbReference type="InterPro" id="IPR032675">
    <property type="entry name" value="LRR_dom_sf"/>
</dbReference>
<keyword evidence="1" id="KW-0677">Repeat</keyword>
<proteinExistence type="predicted"/>
<dbReference type="GO" id="GO:0043531">
    <property type="term" value="F:ADP binding"/>
    <property type="evidence" value="ECO:0007669"/>
    <property type="project" value="InterPro"/>
</dbReference>
<sequence length="616" mass="70015">MLTHNDKGSRLIITTREGAVAAHASRGHTITLEALPEDKAWDLFCKKAFPRETNHECHAELKPLSEEIVSKCKGLPLAVVSVGSLLCVCEKTMEEWRRVNNQLSWEINNNSRLGHIRNVLYLSFIYLPTHLKSCFLYCSLFPEDYVFTRKKLVRLLTAEGFVKERGRNTLEEVAEGYLKELIDRNMLQLVERNSFGRMKKFKMHDILRELAVELCQKNCFGVAYGGEREGTLEMDGRRLVLHKLMTDNPEPVYGIHQLRTFITLDNSMPSFTLLPLLCKESRYLTVLELSGLPIEKVPDAIGDLFNLRHLGLRDSKVKMLPRSVEKLSNLLTLDLSGSDIHGLPSGIVKLKKLRHLFAERHIKGFRQLAYCSGVHIPKGLGNLINLQTLQALEAHDDSLRLLGELRQLRSLRLLNVKGIYCGCISESLARMQYLSFLDVNASDENEVLQLNVLLPNLQKLTLRGRLAEGALDESPLFQAVGGQNLYELSLFWSQLREDPLPSLSRLSNLTYLQFTRAYRGEQLAFLTGWFPKLKILSLRDLPNLNRLEIQYCAMASLENLFLTNLSSMTEVPAGIEFLTSIKYLGFHQISRDFLPSLRQCSAIQGIMSRVGCSLRD</sequence>
<dbReference type="SMR" id="A0A3B6RBH0"/>
<evidence type="ECO:0000313" key="6">
    <source>
        <dbReference type="EnsemblPlants" id="TraesCS7A02G045600.1.cds1"/>
    </source>
</evidence>
<dbReference type="InterPro" id="IPR036388">
    <property type="entry name" value="WH-like_DNA-bd_sf"/>
</dbReference>
<dbReference type="Gramene" id="TraesMAC7A03G03813990.1">
    <property type="protein sequence ID" value="TraesMAC7A03G03813990.1.CDS1"/>
    <property type="gene ID" value="TraesMAC7A03G03813990"/>
</dbReference>
<dbReference type="InterPro" id="IPR027417">
    <property type="entry name" value="P-loop_NTPase"/>
</dbReference>
<dbReference type="FunFam" id="1.10.10.10:FF:000322">
    <property type="entry name" value="Probable disease resistance protein At1g63360"/>
    <property type="match status" value="1"/>
</dbReference>
<dbReference type="Gramene" id="TraesCS7A03G0102500.1">
    <property type="protein sequence ID" value="TraesCS7A03G0102500.1.CDS1"/>
    <property type="gene ID" value="TraesCS7A03G0102500"/>
</dbReference>
<dbReference type="InterPro" id="IPR042197">
    <property type="entry name" value="Apaf_helical"/>
</dbReference>
<dbReference type="Pfam" id="PF23559">
    <property type="entry name" value="WHD_DRP"/>
    <property type="match status" value="1"/>
</dbReference>
<dbReference type="PaxDb" id="4565-Traes_7AS_1BA9AB041.1"/>
<dbReference type="GO" id="GO:0042742">
    <property type="term" value="P:defense response to bacterium"/>
    <property type="evidence" value="ECO:0007669"/>
    <property type="project" value="UniProtKB-ARBA"/>
</dbReference>
<dbReference type="Pfam" id="PF00931">
    <property type="entry name" value="NB-ARC"/>
    <property type="match status" value="1"/>
</dbReference>
<evidence type="ECO:0000259" key="5">
    <source>
        <dbReference type="Pfam" id="PF23598"/>
    </source>
</evidence>
<dbReference type="InterPro" id="IPR044974">
    <property type="entry name" value="Disease_R_plants"/>
</dbReference>
<evidence type="ECO:0000259" key="3">
    <source>
        <dbReference type="Pfam" id="PF00931"/>
    </source>
</evidence>
<keyword evidence="7" id="KW-1185">Reference proteome</keyword>
<dbReference type="PANTHER" id="PTHR23155">
    <property type="entry name" value="DISEASE RESISTANCE PROTEIN RP"/>
    <property type="match status" value="1"/>
</dbReference>
<dbReference type="Gene3D" id="1.10.10.10">
    <property type="entry name" value="Winged helix-like DNA-binding domain superfamily/Winged helix DNA-binding domain"/>
    <property type="match status" value="1"/>
</dbReference>
<feature type="domain" description="Disease resistance protein winged helix" evidence="4">
    <location>
        <begin position="140"/>
        <end position="211"/>
    </location>
</feature>
<reference evidence="6" key="2">
    <citation type="submission" date="2018-10" db="UniProtKB">
        <authorList>
            <consortium name="EnsemblPlants"/>
        </authorList>
    </citation>
    <scope>IDENTIFICATION</scope>
</reference>
<dbReference type="Proteomes" id="UP000019116">
    <property type="component" value="Chromosome 7A"/>
</dbReference>
<dbReference type="SUPFAM" id="SSF52058">
    <property type="entry name" value="L domain-like"/>
    <property type="match status" value="1"/>
</dbReference>
<keyword evidence="2" id="KW-0611">Plant defense</keyword>
<evidence type="ECO:0000259" key="4">
    <source>
        <dbReference type="Pfam" id="PF23559"/>
    </source>
</evidence>
<dbReference type="Gramene" id="TraesNORUn03G04635320.1">
    <property type="protein sequence ID" value="TraesNORUn03G04635320.1.CDS1"/>
    <property type="gene ID" value="TraesNORUn03G04635320"/>
</dbReference>
<dbReference type="EnsemblPlants" id="TraesCS7A02G045600.1">
    <property type="protein sequence ID" value="TraesCS7A02G045600.1.cds1"/>
    <property type="gene ID" value="TraesCS7A02G045600"/>
</dbReference>
<dbReference type="SUPFAM" id="SSF52540">
    <property type="entry name" value="P-loop containing nucleoside triphosphate hydrolases"/>
    <property type="match status" value="1"/>
</dbReference>
<dbReference type="Gramene" id="TraesLAC7A03G03763870.1">
    <property type="protein sequence ID" value="TraesLAC7A03G03763870.1.CDS1"/>
    <property type="gene ID" value="TraesLAC7A03G03763870"/>
</dbReference>
<dbReference type="InterPro" id="IPR058922">
    <property type="entry name" value="WHD_DRP"/>
</dbReference>
<reference evidence="6" key="1">
    <citation type="submission" date="2018-08" db="EMBL/GenBank/DDBJ databases">
        <authorList>
            <person name="Rossello M."/>
        </authorList>
    </citation>
    <scope>NUCLEOTIDE SEQUENCE [LARGE SCALE GENOMIC DNA]</scope>
    <source>
        <strain evidence="6">cv. Chinese Spring</strain>
    </source>
</reference>
<dbReference type="OrthoDB" id="598235at2759"/>
<name>A0A3B6RBH0_WHEAT</name>
<feature type="domain" description="Disease resistance R13L4/SHOC-2-like LRR" evidence="5">
    <location>
        <begin position="271"/>
        <end position="583"/>
    </location>
</feature>
<accession>A0A3B6RBH0</accession>
<protein>
    <submittedName>
        <fullName evidence="6">Uncharacterized protein</fullName>
    </submittedName>
</protein>
<dbReference type="Gene3D" id="1.10.8.430">
    <property type="entry name" value="Helical domain of apoptotic protease-activating factors"/>
    <property type="match status" value="1"/>
</dbReference>
<dbReference type="GO" id="GO:0002758">
    <property type="term" value="P:innate immune response-activating signaling pathway"/>
    <property type="evidence" value="ECO:0007669"/>
    <property type="project" value="UniProtKB-ARBA"/>
</dbReference>
<evidence type="ECO:0000256" key="1">
    <source>
        <dbReference type="ARBA" id="ARBA00022737"/>
    </source>
</evidence>
<evidence type="ECO:0000256" key="2">
    <source>
        <dbReference type="ARBA" id="ARBA00022821"/>
    </source>
</evidence>
<dbReference type="Gramene" id="TraesROB_scaffold_029223_01G000600.1">
    <property type="protein sequence ID" value="TraesROB_scaffold_029223_01G000600.1"/>
    <property type="gene ID" value="TraesROB_scaffold_029223_01G000600"/>
</dbReference>
<organism evidence="6">
    <name type="scientific">Triticum aestivum</name>
    <name type="common">Wheat</name>
    <dbReference type="NCBI Taxonomy" id="4565"/>
    <lineage>
        <taxon>Eukaryota</taxon>
        <taxon>Viridiplantae</taxon>
        <taxon>Streptophyta</taxon>
        <taxon>Embryophyta</taxon>
        <taxon>Tracheophyta</taxon>
        <taxon>Spermatophyta</taxon>
        <taxon>Magnoliopsida</taxon>
        <taxon>Liliopsida</taxon>
        <taxon>Poales</taxon>
        <taxon>Poaceae</taxon>
        <taxon>BOP clade</taxon>
        <taxon>Pooideae</taxon>
        <taxon>Triticodae</taxon>
        <taxon>Triticeae</taxon>
        <taxon>Triticinae</taxon>
        <taxon>Triticum</taxon>
    </lineage>
</organism>
<dbReference type="GO" id="GO:0009626">
    <property type="term" value="P:plant-type hypersensitive response"/>
    <property type="evidence" value="ECO:0007669"/>
    <property type="project" value="UniProtKB-ARBA"/>
</dbReference>
<dbReference type="InterPro" id="IPR002182">
    <property type="entry name" value="NB-ARC"/>
</dbReference>